<evidence type="ECO:0000256" key="8">
    <source>
        <dbReference type="SAM" id="SignalP"/>
    </source>
</evidence>
<keyword evidence="3" id="KW-0547">Nucleotide-binding</keyword>
<dbReference type="PANTHER" id="PTHR47989">
    <property type="entry name" value="OS01G0750732 PROTEIN"/>
    <property type="match status" value="1"/>
</dbReference>
<feature type="region of interest" description="Disordered" evidence="6">
    <location>
        <begin position="239"/>
        <end position="264"/>
    </location>
</feature>
<evidence type="ECO:0000256" key="2">
    <source>
        <dbReference type="ARBA" id="ARBA00022679"/>
    </source>
</evidence>
<keyword evidence="8" id="KW-0732">Signal</keyword>
<keyword evidence="1" id="KW-0723">Serine/threonine-protein kinase</keyword>
<accession>A0AAV9F7Y5</accession>
<keyword evidence="5" id="KW-0067">ATP-binding</keyword>
<feature type="chain" id="PRO_5043720694" evidence="8">
    <location>
        <begin position="23"/>
        <end position="660"/>
    </location>
</feature>
<evidence type="ECO:0000313" key="11">
    <source>
        <dbReference type="Proteomes" id="UP001180020"/>
    </source>
</evidence>
<dbReference type="Proteomes" id="UP001180020">
    <property type="component" value="Unassembled WGS sequence"/>
</dbReference>
<dbReference type="SUPFAM" id="SSF56112">
    <property type="entry name" value="Protein kinase-like (PK-like)"/>
    <property type="match status" value="1"/>
</dbReference>
<keyword evidence="7" id="KW-0472">Membrane</keyword>
<dbReference type="PROSITE" id="PS00108">
    <property type="entry name" value="PROTEIN_KINASE_ST"/>
    <property type="match status" value="1"/>
</dbReference>
<dbReference type="SMART" id="SM00220">
    <property type="entry name" value="S_TKc"/>
    <property type="match status" value="1"/>
</dbReference>
<dbReference type="PANTHER" id="PTHR47989:SF47">
    <property type="entry name" value="SERINE_THREONINE-PROTEIN KINASE PBL28-RELATED"/>
    <property type="match status" value="1"/>
</dbReference>
<dbReference type="FunFam" id="3.30.200.20:FF:000039">
    <property type="entry name" value="receptor-like protein kinase FERONIA"/>
    <property type="match status" value="1"/>
</dbReference>
<feature type="signal peptide" evidence="8">
    <location>
        <begin position="1"/>
        <end position="22"/>
    </location>
</feature>
<feature type="transmembrane region" description="Helical" evidence="7">
    <location>
        <begin position="267"/>
        <end position="290"/>
    </location>
</feature>
<keyword evidence="10" id="KW-0675">Receptor</keyword>
<evidence type="ECO:0000256" key="3">
    <source>
        <dbReference type="ARBA" id="ARBA00022741"/>
    </source>
</evidence>
<evidence type="ECO:0000256" key="6">
    <source>
        <dbReference type="SAM" id="MobiDB-lite"/>
    </source>
</evidence>
<evidence type="ECO:0000313" key="10">
    <source>
        <dbReference type="EMBL" id="KAK1321571.1"/>
    </source>
</evidence>
<dbReference type="InterPro" id="IPR000719">
    <property type="entry name" value="Prot_kinase_dom"/>
</dbReference>
<organism evidence="10 11">
    <name type="scientific">Acorus calamus</name>
    <name type="common">Sweet flag</name>
    <dbReference type="NCBI Taxonomy" id="4465"/>
    <lineage>
        <taxon>Eukaryota</taxon>
        <taxon>Viridiplantae</taxon>
        <taxon>Streptophyta</taxon>
        <taxon>Embryophyta</taxon>
        <taxon>Tracheophyta</taxon>
        <taxon>Spermatophyta</taxon>
        <taxon>Magnoliopsida</taxon>
        <taxon>Liliopsida</taxon>
        <taxon>Acoraceae</taxon>
        <taxon>Acorus</taxon>
    </lineage>
</organism>
<dbReference type="PROSITE" id="PS51257">
    <property type="entry name" value="PROKAR_LIPOPROTEIN"/>
    <property type="match status" value="1"/>
</dbReference>
<dbReference type="AlphaFoldDB" id="A0AAV9F7Y5"/>
<comment type="caution">
    <text evidence="10">The sequence shown here is derived from an EMBL/GenBank/DDBJ whole genome shotgun (WGS) entry which is preliminary data.</text>
</comment>
<evidence type="ECO:0000256" key="5">
    <source>
        <dbReference type="ARBA" id="ARBA00022840"/>
    </source>
</evidence>
<evidence type="ECO:0000256" key="7">
    <source>
        <dbReference type="SAM" id="Phobius"/>
    </source>
</evidence>
<protein>
    <submittedName>
        <fullName evidence="10">Wall-associated receptor kinase-like 18</fullName>
    </submittedName>
</protein>
<keyword evidence="11" id="KW-1185">Reference proteome</keyword>
<dbReference type="InterPro" id="IPR008271">
    <property type="entry name" value="Ser/Thr_kinase_AS"/>
</dbReference>
<keyword evidence="2" id="KW-0808">Transferase</keyword>
<evidence type="ECO:0000256" key="4">
    <source>
        <dbReference type="ARBA" id="ARBA00022777"/>
    </source>
</evidence>
<dbReference type="Pfam" id="PF19160">
    <property type="entry name" value="SPARK"/>
    <property type="match status" value="1"/>
</dbReference>
<keyword evidence="4 10" id="KW-0418">Kinase</keyword>
<dbReference type="Pfam" id="PF00069">
    <property type="entry name" value="Pkinase"/>
    <property type="match status" value="1"/>
</dbReference>
<dbReference type="EMBL" id="JAUJYO010000003">
    <property type="protein sequence ID" value="KAK1321571.1"/>
    <property type="molecule type" value="Genomic_DNA"/>
</dbReference>
<keyword evidence="7" id="KW-0812">Transmembrane</keyword>
<feature type="compositionally biased region" description="Pro residues" evidence="6">
    <location>
        <begin position="244"/>
        <end position="255"/>
    </location>
</feature>
<evidence type="ECO:0000256" key="1">
    <source>
        <dbReference type="ARBA" id="ARBA00022527"/>
    </source>
</evidence>
<name>A0AAV9F7Y5_ACOCL</name>
<dbReference type="GO" id="GO:0004674">
    <property type="term" value="F:protein serine/threonine kinase activity"/>
    <property type="evidence" value="ECO:0007669"/>
    <property type="project" value="UniProtKB-KW"/>
</dbReference>
<gene>
    <name evidence="10" type="primary">WAKL18</name>
    <name evidence="10" type="ORF">QJS10_CPA03g00022</name>
</gene>
<dbReference type="PROSITE" id="PS50011">
    <property type="entry name" value="PROTEIN_KINASE_DOM"/>
    <property type="match status" value="1"/>
</dbReference>
<feature type="domain" description="Protein kinase" evidence="9">
    <location>
        <begin position="343"/>
        <end position="619"/>
    </location>
</feature>
<keyword evidence="7" id="KW-1133">Transmembrane helix</keyword>
<reference evidence="10" key="2">
    <citation type="submission" date="2023-06" db="EMBL/GenBank/DDBJ databases">
        <authorList>
            <person name="Ma L."/>
            <person name="Liu K.-W."/>
            <person name="Li Z."/>
            <person name="Hsiao Y.-Y."/>
            <person name="Qi Y."/>
            <person name="Fu T."/>
            <person name="Tang G."/>
            <person name="Zhang D."/>
            <person name="Sun W.-H."/>
            <person name="Liu D.-K."/>
            <person name="Li Y."/>
            <person name="Chen G.-Z."/>
            <person name="Liu X.-D."/>
            <person name="Liao X.-Y."/>
            <person name="Jiang Y.-T."/>
            <person name="Yu X."/>
            <person name="Hao Y."/>
            <person name="Huang J."/>
            <person name="Zhao X.-W."/>
            <person name="Ke S."/>
            <person name="Chen Y.-Y."/>
            <person name="Wu W.-L."/>
            <person name="Hsu J.-L."/>
            <person name="Lin Y.-F."/>
            <person name="Huang M.-D."/>
            <person name="Li C.-Y."/>
            <person name="Huang L."/>
            <person name="Wang Z.-W."/>
            <person name="Zhao X."/>
            <person name="Zhong W.-Y."/>
            <person name="Peng D.-H."/>
            <person name="Ahmad S."/>
            <person name="Lan S."/>
            <person name="Zhang J.-S."/>
            <person name="Tsai W.-C."/>
            <person name="Van De Peer Y."/>
            <person name="Liu Z.-J."/>
        </authorList>
    </citation>
    <scope>NUCLEOTIDE SEQUENCE</scope>
    <source>
        <strain evidence="10">CP</strain>
        <tissue evidence="10">Leaves</tissue>
    </source>
</reference>
<dbReference type="InterPro" id="IPR043891">
    <property type="entry name" value="SPARK"/>
</dbReference>
<dbReference type="Gene3D" id="1.10.510.10">
    <property type="entry name" value="Transferase(Phosphotransferase) domain 1"/>
    <property type="match status" value="1"/>
</dbReference>
<dbReference type="InterPro" id="IPR011009">
    <property type="entry name" value="Kinase-like_dom_sf"/>
</dbReference>
<evidence type="ECO:0000259" key="9">
    <source>
        <dbReference type="PROSITE" id="PS50011"/>
    </source>
</evidence>
<sequence>MRLLFTSSALTLLLLFSSTSSASTINSSSAATACPYDIDNASTMIPPACYANYTAADAAVAPPTNCCWFVFAAYIYAAIRYSNATGEAFLPDPAASACSSALVTTLIRSGLARPSLLLSGDRCNIPSSGLAAGAGKLPCLYRTITALRSAVDLSPAVRSCSSPGVPDLLSDGKSCKSCQNSVIAATITLLGVTNSKEFVPCGMATTIGVWSSAAPDIRRFRSYALCMVQVLDNVGTLGTGDLIPSPPPPPSPPTAKSPSDSTPKSKIAAVTASAGIGIIAFIAVLSYAIVRQRRKKSRAIWTTRSNRDDRDRENQTDVIESALPTEGLYIFTKSELKQATDGYDPNLLLGEGGAGKVYLGKLPSGQHVAIKRVHKKKKLGEFYKEIEILAKLRHRCLTTLVGYCVTEKEHVLVYEYMEGGNLSKALHHGELTWHSRVRIAVDIAEGLAYLHEFSEGAVVHRDVKPTNILLSGSGRAKLSDFGVSRIVPSEVSHVSTEVKGTMGYVDPEYFSAGHVSESADVYSFGVVVLQLVTGLRAVVSTPSGGAESIAHSAHVAVTGAGGDGDEEIVGSLADRRLIRPGLDPNSIGEVFRVGYRCVKPYRNERPTMKEVLACLKGVLARMDGVPVHRDIVSTVGDDVLVGPSSSEGVTEGSSSLGSTS</sequence>
<dbReference type="Gene3D" id="3.30.200.20">
    <property type="entry name" value="Phosphorylase Kinase, domain 1"/>
    <property type="match status" value="1"/>
</dbReference>
<reference evidence="10" key="1">
    <citation type="journal article" date="2023" name="Nat. Commun.">
        <title>Diploid and tetraploid genomes of Acorus and the evolution of monocots.</title>
        <authorList>
            <person name="Ma L."/>
            <person name="Liu K.W."/>
            <person name="Li Z."/>
            <person name="Hsiao Y.Y."/>
            <person name="Qi Y."/>
            <person name="Fu T."/>
            <person name="Tang G.D."/>
            <person name="Zhang D."/>
            <person name="Sun W.H."/>
            <person name="Liu D.K."/>
            <person name="Li Y."/>
            <person name="Chen G.Z."/>
            <person name="Liu X.D."/>
            <person name="Liao X.Y."/>
            <person name="Jiang Y.T."/>
            <person name="Yu X."/>
            <person name="Hao Y."/>
            <person name="Huang J."/>
            <person name="Zhao X.W."/>
            <person name="Ke S."/>
            <person name="Chen Y.Y."/>
            <person name="Wu W.L."/>
            <person name="Hsu J.L."/>
            <person name="Lin Y.F."/>
            <person name="Huang M.D."/>
            <person name="Li C.Y."/>
            <person name="Huang L."/>
            <person name="Wang Z.W."/>
            <person name="Zhao X."/>
            <person name="Zhong W.Y."/>
            <person name="Peng D.H."/>
            <person name="Ahmad S."/>
            <person name="Lan S."/>
            <person name="Zhang J.S."/>
            <person name="Tsai W.C."/>
            <person name="Van de Peer Y."/>
            <person name="Liu Z.J."/>
        </authorList>
    </citation>
    <scope>NUCLEOTIDE SEQUENCE</scope>
    <source>
        <strain evidence="10">CP</strain>
    </source>
</reference>
<dbReference type="GO" id="GO:0005524">
    <property type="term" value="F:ATP binding"/>
    <property type="evidence" value="ECO:0007669"/>
    <property type="project" value="UniProtKB-KW"/>
</dbReference>
<proteinExistence type="predicted"/>